<comment type="caution">
    <text evidence="1">The sequence shown here is derived from an EMBL/GenBank/DDBJ whole genome shotgun (WGS) entry which is preliminary data.</text>
</comment>
<dbReference type="EMBL" id="ADMG01000007">
    <property type="protein sequence ID" value="EKB32183.1"/>
    <property type="molecule type" value="Genomic_DNA"/>
</dbReference>
<keyword evidence="2" id="KW-1185">Reference proteome</keyword>
<reference evidence="1 2" key="1">
    <citation type="submission" date="2012-05" db="EMBL/GenBank/DDBJ databases">
        <title>The Genome Sequence of Sutterella wadsworthensis 2_1_59BFAA.</title>
        <authorList>
            <consortium name="The Broad Institute Genome Sequencing Platform"/>
            <person name="Earl A."/>
            <person name="Ward D."/>
            <person name="Feldgarden M."/>
            <person name="Gevers D."/>
            <person name="Daigneault M."/>
            <person name="Strauss J."/>
            <person name="Allen-Vercoe E."/>
            <person name="Walker B."/>
            <person name="Young S.K."/>
            <person name="Zeng Q."/>
            <person name="Gargeya S."/>
            <person name="Fitzgerald M."/>
            <person name="Haas B."/>
            <person name="Abouelleil A."/>
            <person name="Alvarado L."/>
            <person name="Arachchi H.M."/>
            <person name="Berlin A.M."/>
            <person name="Chapman S.B."/>
            <person name="Goldberg J."/>
            <person name="Griggs A."/>
            <person name="Gujja S."/>
            <person name="Hansen M."/>
            <person name="Howarth C."/>
            <person name="Imamovic A."/>
            <person name="Larimer J."/>
            <person name="McCowen C."/>
            <person name="Montmayeur A."/>
            <person name="Murphy C."/>
            <person name="Neiman D."/>
            <person name="Pearson M."/>
            <person name="Priest M."/>
            <person name="Roberts A."/>
            <person name="Saif S."/>
            <person name="Shea T."/>
            <person name="Sisk P."/>
            <person name="Sykes S."/>
            <person name="Wortman J."/>
            <person name="Nusbaum C."/>
            <person name="Birren B."/>
        </authorList>
    </citation>
    <scope>NUCLEOTIDE SEQUENCE [LARGE SCALE GENOMIC DNA]</scope>
    <source>
        <strain evidence="1 2">2_1_59BFAA</strain>
    </source>
</reference>
<name>K1K024_9BURK</name>
<evidence type="ECO:0000313" key="1">
    <source>
        <dbReference type="EMBL" id="EKB32183.1"/>
    </source>
</evidence>
<dbReference type="HOGENOM" id="CLU_976360_0_0_4"/>
<dbReference type="eggNOG" id="COG3064">
    <property type="taxonomic scope" value="Bacteria"/>
</dbReference>
<dbReference type="Proteomes" id="UP000005835">
    <property type="component" value="Unassembled WGS sequence"/>
</dbReference>
<proteinExistence type="predicted"/>
<dbReference type="PATRIC" id="fig|742823.3.peg.193"/>
<organism evidence="1 2">
    <name type="scientific">Sutterella wadsworthensis 2_1_59BFAA</name>
    <dbReference type="NCBI Taxonomy" id="742823"/>
    <lineage>
        <taxon>Bacteria</taxon>
        <taxon>Pseudomonadati</taxon>
        <taxon>Pseudomonadota</taxon>
        <taxon>Betaproteobacteria</taxon>
        <taxon>Burkholderiales</taxon>
        <taxon>Sutterellaceae</taxon>
        <taxon>Sutterella</taxon>
    </lineage>
</organism>
<dbReference type="AlphaFoldDB" id="K1K024"/>
<protein>
    <submittedName>
        <fullName evidence="1">Uncharacterized protein</fullName>
    </submittedName>
</protein>
<dbReference type="STRING" id="742823.HMPREF9465_00198"/>
<evidence type="ECO:0000313" key="2">
    <source>
        <dbReference type="Proteomes" id="UP000005835"/>
    </source>
</evidence>
<sequence length="285" mass="29619">MSALNAFLDKQGLTHYDSKLKTVVAGSMTIEGRTITLKSVSGATIATVTMPQTIYELATAQKDGLMSKEDFAKLQGIAAQATKVENSETNGNIQINDVETPVYVHPTVTAGSLASGLYKITTDGNGHVTLGTKVVKGDITALGIPAQDTTYGPATADAAGLMSAADFTKLQGVAVGAQVNVLEKVSVNGGALPVSSKGVNIDLTPYALKTDIASAVNYRGSVENYAALPTEGVKAGDMYNVETADPAHQIDAGMNVVWNGESWDAMAPMITMTGITNEEIDALFA</sequence>
<dbReference type="RefSeq" id="WP_005433260.1">
    <property type="nucleotide sequence ID" value="NZ_JH815513.1"/>
</dbReference>
<dbReference type="OrthoDB" id="2609750at2"/>
<gene>
    <name evidence="1" type="ORF">HMPREF9465_00198</name>
</gene>
<accession>K1K024</accession>